<name>A0A8B7TTF4_CASCN</name>
<evidence type="ECO:0000256" key="1">
    <source>
        <dbReference type="SAM" id="MobiDB-lite"/>
    </source>
</evidence>
<dbReference type="RefSeq" id="XP_020010067.1">
    <property type="nucleotide sequence ID" value="XM_020154478.1"/>
</dbReference>
<dbReference type="PANTHER" id="PTHR33517">
    <property type="entry name" value="PROTEIN FAM170B-RELATED"/>
    <property type="match status" value="1"/>
</dbReference>
<gene>
    <name evidence="2" type="primary">LOC109679175</name>
</gene>
<organism evidence="2">
    <name type="scientific">Castor canadensis</name>
    <name type="common">American beaver</name>
    <dbReference type="NCBI Taxonomy" id="51338"/>
    <lineage>
        <taxon>Eukaryota</taxon>
        <taxon>Metazoa</taxon>
        <taxon>Chordata</taxon>
        <taxon>Craniata</taxon>
        <taxon>Vertebrata</taxon>
        <taxon>Euteleostomi</taxon>
        <taxon>Mammalia</taxon>
        <taxon>Eutheria</taxon>
        <taxon>Euarchontoglires</taxon>
        <taxon>Glires</taxon>
        <taxon>Rodentia</taxon>
        <taxon>Castorimorpha</taxon>
        <taxon>Castoridae</taxon>
        <taxon>Castor</taxon>
    </lineage>
</organism>
<dbReference type="KEGG" id="ccan:109679175"/>
<dbReference type="Pfam" id="PF17734">
    <property type="entry name" value="Spt46"/>
    <property type="match status" value="1"/>
</dbReference>
<feature type="region of interest" description="Disordered" evidence="1">
    <location>
        <begin position="1"/>
        <end position="32"/>
    </location>
</feature>
<dbReference type="GO" id="GO:0009566">
    <property type="term" value="P:fertilization"/>
    <property type="evidence" value="ECO:0007669"/>
    <property type="project" value="TreeGrafter"/>
</dbReference>
<dbReference type="GO" id="GO:0005634">
    <property type="term" value="C:nucleus"/>
    <property type="evidence" value="ECO:0007669"/>
    <property type="project" value="TreeGrafter"/>
</dbReference>
<feature type="compositionally biased region" description="Basic residues" evidence="1">
    <location>
        <begin position="1"/>
        <end position="11"/>
    </location>
</feature>
<dbReference type="PANTHER" id="PTHR33517:SF5">
    <property type="entry name" value="FAMILY WITH SEQUENCE SIMILARITY 170 MEMBER A"/>
    <property type="match status" value="1"/>
</dbReference>
<dbReference type="OrthoDB" id="9632230at2759"/>
<evidence type="ECO:0000313" key="2">
    <source>
        <dbReference type="RefSeq" id="XP_020010067.1"/>
    </source>
</evidence>
<sequence>MKQKQKRKHLEKRSSPQTPQRAKKPRGSFNLQENILQYTQMIRAPTGDQKEQDTSSSLNYSCFSYEKFISSEGCPPSCGPSGLAQGCGQTTGSSECISMDKHIHKECHMPHETTPKKPIMVPAWNPEAEENSSASVYFSCVSSANKLTPIEKDAYLDNKLSTSSAPVEKERIMKVYYMYVRMKRGVAVLPDTEGFAPPQKKMKLKNIMFPEKIYTEVHPSDVLTNELLSDSEFSLNSETQEEKEEAHNPTDPMVFEESSRAKTPEWLVALDHGYRCMACCRVFPNLETLQYHVEHGIKEGFSCHAFHEALACLKDKKKKAKRKRRKKMNIKSKKYRSMKEKLCDMSKSLST</sequence>
<dbReference type="AlphaFoldDB" id="A0A8B7TTF4"/>
<proteinExistence type="predicted"/>
<dbReference type="InterPro" id="IPR040879">
    <property type="entry name" value="Spt46-like"/>
</dbReference>
<reference evidence="2" key="1">
    <citation type="submission" date="2025-08" db="UniProtKB">
        <authorList>
            <consortium name="RefSeq"/>
        </authorList>
    </citation>
    <scope>IDENTIFICATION</scope>
    <source>
        <tissue evidence="2">Leukocyte</tissue>
    </source>
</reference>
<feature type="region of interest" description="Disordered" evidence="1">
    <location>
        <begin position="234"/>
        <end position="254"/>
    </location>
</feature>
<protein>
    <submittedName>
        <fullName evidence="2">Protein FAM170A-like</fullName>
    </submittedName>
</protein>
<accession>A0A8B7TTF4</accession>